<name>A0A0V1KKW2_9BILA</name>
<dbReference type="PANTHER" id="PTHR16469:SF5">
    <property type="entry name" value="PHOSPHOGLYCERATE MUTASE FAMILY PROTEIN"/>
    <property type="match status" value="1"/>
</dbReference>
<accession>A0A0V1KKW2</accession>
<dbReference type="InterPro" id="IPR013078">
    <property type="entry name" value="His_Pase_superF_clade-1"/>
</dbReference>
<dbReference type="OrthoDB" id="414418at2759"/>
<dbReference type="STRING" id="6335.A0A0V1KKW2"/>
<keyword evidence="2" id="KW-1185">Reference proteome</keyword>
<dbReference type="EMBL" id="JYDW01000533">
    <property type="protein sequence ID" value="KRZ47876.1"/>
    <property type="molecule type" value="Genomic_DNA"/>
</dbReference>
<proteinExistence type="predicted"/>
<dbReference type="GO" id="GO:0016791">
    <property type="term" value="F:phosphatase activity"/>
    <property type="evidence" value="ECO:0007669"/>
    <property type="project" value="UniProtKB-ARBA"/>
</dbReference>
<dbReference type="Proteomes" id="UP000054721">
    <property type="component" value="Unassembled WGS sequence"/>
</dbReference>
<sequence>MFNEVNLQLQGIEHNQIRTRSVISQFASKLALFKRNFGRREFYQFQSFAALRKSEEVHHDGIQVYCDHLVMLKKGMQERFQDILTMGSFDQSLISLGGWPTTEAVVFSSVQFESQSEKNCTSMDDQLETAYEAKFSVLDMDVAKKAEGASKAAGPINEAEQKRQAELMKQASIAVQSALGEQASAAGRRVFFARHGERMDRVFPAWTRLSYTESGNYKPYDMNMPISMVPRLNGVNDFYDDPPITELGYFVSQLIGRGAKLNCINFDTVYCSPALRCAQSAHGMLKAFTKTKPKICIEPGLFEYMGWYKEENLNFLSTLEMVVQGYEVDPDYFPVISCEDLKTKYKNETIEEYYKRTGDVIGSILSRHTKSPCNILFVVHAPTLDAGSRFLTKKTANVPDENNLKQVGVHYPFGSVVALEENKSDNTWKLMHCALPSISFLDCTNRIDFKFFNRP</sequence>
<dbReference type="CDD" id="cd07067">
    <property type="entry name" value="HP_PGM_like"/>
    <property type="match status" value="1"/>
</dbReference>
<comment type="caution">
    <text evidence="1">The sequence shown here is derived from an EMBL/GenBank/DDBJ whole genome shotgun (WGS) entry which is preliminary data.</text>
</comment>
<dbReference type="Gene3D" id="3.40.50.1240">
    <property type="entry name" value="Phosphoglycerate mutase-like"/>
    <property type="match status" value="1"/>
</dbReference>
<evidence type="ECO:0000313" key="1">
    <source>
        <dbReference type="EMBL" id="KRZ47876.1"/>
    </source>
</evidence>
<protein>
    <submittedName>
        <fullName evidence="1">Protein UBASH3A-like protein</fullName>
    </submittedName>
</protein>
<dbReference type="PANTHER" id="PTHR16469">
    <property type="entry name" value="UBIQUITIN-ASSOCIATED AND SH3 DOMAIN-CONTAINING BA-RELATED"/>
    <property type="match status" value="1"/>
</dbReference>
<dbReference type="InterPro" id="IPR029033">
    <property type="entry name" value="His_PPase_superfam"/>
</dbReference>
<organism evidence="1 2">
    <name type="scientific">Trichinella nativa</name>
    <dbReference type="NCBI Taxonomy" id="6335"/>
    <lineage>
        <taxon>Eukaryota</taxon>
        <taxon>Metazoa</taxon>
        <taxon>Ecdysozoa</taxon>
        <taxon>Nematoda</taxon>
        <taxon>Enoplea</taxon>
        <taxon>Dorylaimia</taxon>
        <taxon>Trichinellida</taxon>
        <taxon>Trichinellidae</taxon>
        <taxon>Trichinella</taxon>
    </lineage>
</organism>
<gene>
    <name evidence="1" type="ORF">T02_7955</name>
</gene>
<dbReference type="Pfam" id="PF00300">
    <property type="entry name" value="His_Phos_1"/>
    <property type="match status" value="1"/>
</dbReference>
<evidence type="ECO:0000313" key="2">
    <source>
        <dbReference type="Proteomes" id="UP000054721"/>
    </source>
</evidence>
<dbReference type="SUPFAM" id="SSF53254">
    <property type="entry name" value="Phosphoglycerate mutase-like"/>
    <property type="match status" value="1"/>
</dbReference>
<reference evidence="1 2" key="1">
    <citation type="submission" date="2015-05" db="EMBL/GenBank/DDBJ databases">
        <title>Evolution of Trichinella species and genotypes.</title>
        <authorList>
            <person name="Korhonen P.K."/>
            <person name="Edoardo P."/>
            <person name="Giuseppe L.R."/>
            <person name="Gasser R.B."/>
        </authorList>
    </citation>
    <scope>NUCLEOTIDE SEQUENCE [LARGE SCALE GENOMIC DNA]</scope>
    <source>
        <strain evidence="1">ISS10</strain>
    </source>
</reference>
<dbReference type="InterPro" id="IPR051710">
    <property type="entry name" value="Phosphatase_SH3-domain"/>
</dbReference>
<dbReference type="AlphaFoldDB" id="A0A0V1KKW2"/>